<sequence length="90" mass="10180">MEQKPEETKESTVEVSQETEVSRTRSARNKIAETVQKITKQTLAVSFGTFLFGMLVMFSILNFGTRHHGHEVSSTQYGQEQVERSNQGDT</sequence>
<dbReference type="Proteomes" id="UP000015961">
    <property type="component" value="Unassembled WGS sequence"/>
</dbReference>
<protein>
    <submittedName>
        <fullName evidence="3">Uncharacterized protein</fullName>
    </submittedName>
</protein>
<evidence type="ECO:0000256" key="1">
    <source>
        <dbReference type="SAM" id="MobiDB-lite"/>
    </source>
</evidence>
<dbReference type="STRING" id="1140003.OMY_00511"/>
<organism evidence="3 4">
    <name type="scientific">Enterococcus sulfureus ATCC 49903</name>
    <dbReference type="NCBI Taxonomy" id="1140003"/>
    <lineage>
        <taxon>Bacteria</taxon>
        <taxon>Bacillati</taxon>
        <taxon>Bacillota</taxon>
        <taxon>Bacilli</taxon>
        <taxon>Lactobacillales</taxon>
        <taxon>Enterococcaceae</taxon>
        <taxon>Enterococcus</taxon>
    </lineage>
</organism>
<evidence type="ECO:0000256" key="2">
    <source>
        <dbReference type="SAM" id="Phobius"/>
    </source>
</evidence>
<gene>
    <name evidence="3" type="ORF">I573_00504</name>
</gene>
<feature type="compositionally biased region" description="Polar residues" evidence="1">
    <location>
        <begin position="72"/>
        <end position="90"/>
    </location>
</feature>
<dbReference type="EMBL" id="ASWO01000001">
    <property type="protein sequence ID" value="EOT87448.1"/>
    <property type="molecule type" value="Genomic_DNA"/>
</dbReference>
<dbReference type="PATRIC" id="fig|1140003.3.peg.505"/>
<keyword evidence="2" id="KW-0812">Transmembrane</keyword>
<keyword evidence="4" id="KW-1185">Reference proteome</keyword>
<accession>S0PFM5</accession>
<name>S0PFM5_9ENTE</name>
<dbReference type="RefSeq" id="WP_016185002.1">
    <property type="nucleotide sequence ID" value="NZ_ASWO01000001.1"/>
</dbReference>
<feature type="compositionally biased region" description="Basic and acidic residues" evidence="1">
    <location>
        <begin position="1"/>
        <end position="12"/>
    </location>
</feature>
<feature type="region of interest" description="Disordered" evidence="1">
    <location>
        <begin position="1"/>
        <end position="30"/>
    </location>
</feature>
<proteinExistence type="predicted"/>
<reference evidence="3 4" key="1">
    <citation type="submission" date="2013-03" db="EMBL/GenBank/DDBJ databases">
        <title>The Genome Sequence of Enterococcus sulfureus ATCC_49903 (PacBio/Illumina hybrid assembly).</title>
        <authorList>
            <consortium name="The Broad Institute Genomics Platform"/>
            <consortium name="The Broad Institute Genome Sequencing Center for Infectious Disease"/>
            <person name="Earl A."/>
            <person name="Russ C."/>
            <person name="Gilmore M."/>
            <person name="Surin D."/>
            <person name="Walker B."/>
            <person name="Young S."/>
            <person name="Zeng Q."/>
            <person name="Gargeya S."/>
            <person name="Fitzgerald M."/>
            <person name="Haas B."/>
            <person name="Abouelleil A."/>
            <person name="Allen A.W."/>
            <person name="Alvarado L."/>
            <person name="Arachchi H.M."/>
            <person name="Berlin A.M."/>
            <person name="Chapman S.B."/>
            <person name="Gainer-Dewar J."/>
            <person name="Goldberg J."/>
            <person name="Griggs A."/>
            <person name="Gujja S."/>
            <person name="Hansen M."/>
            <person name="Howarth C."/>
            <person name="Imamovic A."/>
            <person name="Ireland A."/>
            <person name="Larimer J."/>
            <person name="McCowan C."/>
            <person name="Murphy C."/>
            <person name="Pearson M."/>
            <person name="Poon T.W."/>
            <person name="Priest M."/>
            <person name="Roberts A."/>
            <person name="Saif S."/>
            <person name="Shea T."/>
            <person name="Sisk P."/>
            <person name="Sykes S."/>
            <person name="Wortman J."/>
            <person name="Nusbaum C."/>
            <person name="Birren B."/>
        </authorList>
    </citation>
    <scope>NUCLEOTIDE SEQUENCE [LARGE SCALE GENOMIC DNA]</scope>
    <source>
        <strain evidence="3 4">ATCC 49903</strain>
    </source>
</reference>
<keyword evidence="2" id="KW-0472">Membrane</keyword>
<dbReference type="AlphaFoldDB" id="S0PFM5"/>
<feature type="region of interest" description="Disordered" evidence="1">
    <location>
        <begin position="69"/>
        <end position="90"/>
    </location>
</feature>
<comment type="caution">
    <text evidence="3">The sequence shown here is derived from an EMBL/GenBank/DDBJ whole genome shotgun (WGS) entry which is preliminary data.</text>
</comment>
<evidence type="ECO:0000313" key="4">
    <source>
        <dbReference type="Proteomes" id="UP000015961"/>
    </source>
</evidence>
<keyword evidence="2" id="KW-1133">Transmembrane helix</keyword>
<evidence type="ECO:0000313" key="3">
    <source>
        <dbReference type="EMBL" id="EOT87448.1"/>
    </source>
</evidence>
<feature type="transmembrane region" description="Helical" evidence="2">
    <location>
        <begin position="43"/>
        <end position="64"/>
    </location>
</feature>